<gene>
    <name evidence="11" type="primary">waaA</name>
    <name evidence="11" type="ORF">NCTC10717_00836</name>
</gene>
<dbReference type="InterPro" id="IPR039901">
    <property type="entry name" value="Kdotransferase"/>
</dbReference>
<protein>
    <recommendedName>
        <fullName evidence="3 9">3-deoxy-D-manno-octulosonic acid transferase</fullName>
        <shortName evidence="9">Kdo transferase</shortName>
        <ecNumber evidence="2 9">2.4.99.12</ecNumber>
    </recommendedName>
    <alternativeName>
        <fullName evidence="5 9">Lipid IV(A) 3-deoxy-D-manno-octulosonic acid transferase</fullName>
    </alternativeName>
</protein>
<evidence type="ECO:0000313" key="11">
    <source>
        <dbReference type="EMBL" id="SUO96058.1"/>
    </source>
</evidence>
<dbReference type="EMBL" id="UHIA01000004">
    <property type="protein sequence ID" value="SUO96058.1"/>
    <property type="molecule type" value="Genomic_DNA"/>
</dbReference>
<evidence type="ECO:0000256" key="5">
    <source>
        <dbReference type="ARBA" id="ARBA00031445"/>
    </source>
</evidence>
<name>A0A380MUT5_9GAMM</name>
<accession>A0A380MUT5</accession>
<evidence type="ECO:0000256" key="1">
    <source>
        <dbReference type="ARBA" id="ARBA00004713"/>
    </source>
</evidence>
<keyword evidence="9" id="KW-0472">Membrane</keyword>
<dbReference type="PANTHER" id="PTHR42755">
    <property type="entry name" value="3-DEOXY-MANNO-OCTULOSONATE CYTIDYLYLTRANSFERASE"/>
    <property type="match status" value="1"/>
</dbReference>
<dbReference type="EC" id="2.4.99.12" evidence="2 9"/>
<dbReference type="Pfam" id="PF04413">
    <property type="entry name" value="Glycos_transf_N"/>
    <property type="match status" value="1"/>
</dbReference>
<evidence type="ECO:0000259" key="10">
    <source>
        <dbReference type="Pfam" id="PF04413"/>
    </source>
</evidence>
<feature type="site" description="Transition state stabilizer" evidence="8">
    <location>
        <position position="209"/>
    </location>
</feature>
<feature type="site" description="Transition state stabilizer" evidence="8">
    <location>
        <position position="132"/>
    </location>
</feature>
<reference evidence="11 12" key="1">
    <citation type="submission" date="2018-06" db="EMBL/GenBank/DDBJ databases">
        <authorList>
            <consortium name="Pathogen Informatics"/>
            <person name="Doyle S."/>
        </authorList>
    </citation>
    <scope>NUCLEOTIDE SEQUENCE [LARGE SCALE GENOMIC DNA]</scope>
    <source>
        <strain evidence="11 12">NCTC10717</strain>
    </source>
</reference>
<dbReference type="InterPro" id="IPR007507">
    <property type="entry name" value="Glycos_transf_N"/>
</dbReference>
<keyword evidence="12" id="KW-1185">Reference proteome</keyword>
<dbReference type="AlphaFoldDB" id="A0A380MUT5"/>
<feature type="active site" description="Proton acceptor" evidence="7">
    <location>
        <position position="59"/>
    </location>
</feature>
<dbReference type="Gene3D" id="3.40.50.2000">
    <property type="entry name" value="Glycogen Phosphorylase B"/>
    <property type="match status" value="1"/>
</dbReference>
<evidence type="ECO:0000256" key="7">
    <source>
        <dbReference type="PIRSR" id="PIRSR639901-1"/>
    </source>
</evidence>
<dbReference type="OrthoDB" id="9789797at2"/>
<comment type="subcellular location">
    <subcellularLocation>
        <location evidence="9">Cell membrane</location>
    </subcellularLocation>
</comment>
<dbReference type="GO" id="GO:0009244">
    <property type="term" value="P:lipopolysaccharide core region biosynthetic process"/>
    <property type="evidence" value="ECO:0007669"/>
    <property type="project" value="UniProtKB-UniRule"/>
</dbReference>
<dbReference type="UniPathway" id="UPA00958"/>
<evidence type="ECO:0000313" key="12">
    <source>
        <dbReference type="Proteomes" id="UP000254575"/>
    </source>
</evidence>
<dbReference type="GO" id="GO:0009245">
    <property type="term" value="P:lipid A biosynthetic process"/>
    <property type="evidence" value="ECO:0007669"/>
    <property type="project" value="TreeGrafter"/>
</dbReference>
<evidence type="ECO:0000256" key="9">
    <source>
        <dbReference type="RuleBase" id="RU365103"/>
    </source>
</evidence>
<keyword evidence="9" id="KW-1003">Cell membrane</keyword>
<evidence type="ECO:0000256" key="6">
    <source>
        <dbReference type="ARBA" id="ARBA00049183"/>
    </source>
</evidence>
<proteinExistence type="inferred from homology"/>
<keyword evidence="4 9" id="KW-0808">Transferase</keyword>
<comment type="pathway">
    <text evidence="1 9">Bacterial outer membrane biogenesis; LPS core biosynthesis.</text>
</comment>
<keyword evidence="11" id="KW-0328">Glycosyltransferase</keyword>
<dbReference type="Gene3D" id="3.40.50.11720">
    <property type="entry name" value="3-Deoxy-D-manno-octulosonic-acid transferase, N-terminal domain"/>
    <property type="match status" value="1"/>
</dbReference>
<evidence type="ECO:0000256" key="2">
    <source>
        <dbReference type="ARBA" id="ARBA00012621"/>
    </source>
</evidence>
<dbReference type="Proteomes" id="UP000254575">
    <property type="component" value="Unassembled WGS sequence"/>
</dbReference>
<organism evidence="11 12">
    <name type="scientific">Suttonella indologenes</name>
    <dbReference type="NCBI Taxonomy" id="13276"/>
    <lineage>
        <taxon>Bacteria</taxon>
        <taxon>Pseudomonadati</taxon>
        <taxon>Pseudomonadota</taxon>
        <taxon>Gammaproteobacteria</taxon>
        <taxon>Cardiobacteriales</taxon>
        <taxon>Cardiobacteriaceae</taxon>
        <taxon>Suttonella</taxon>
    </lineage>
</organism>
<dbReference type="PANTHER" id="PTHR42755:SF1">
    <property type="entry name" value="3-DEOXY-D-MANNO-OCTULOSONIC ACID TRANSFERASE, MITOCHONDRIAL-RELATED"/>
    <property type="match status" value="1"/>
</dbReference>
<dbReference type="RefSeq" id="WP_115218119.1">
    <property type="nucleotide sequence ID" value="NZ_UHIA01000004.1"/>
</dbReference>
<comment type="similarity">
    <text evidence="9">Belongs to the glycosyltransferase group 1 family.</text>
</comment>
<dbReference type="GO" id="GO:0043842">
    <property type="term" value="F:Kdo transferase activity"/>
    <property type="evidence" value="ECO:0007669"/>
    <property type="project" value="UniProtKB-EC"/>
</dbReference>
<feature type="domain" description="3-deoxy-D-manno-octulosonic-acid transferase N-terminal" evidence="10">
    <location>
        <begin position="33"/>
        <end position="211"/>
    </location>
</feature>
<comment type="function">
    <text evidence="9">Involved in lipopolysaccharide (LPS) biosynthesis. Catalyzes the transfer of 3-deoxy-D-manno-octulosonate (Kdo) residue(s) from CMP-Kdo to lipid IV(A), the tetraacyldisaccharide-1,4'-bisphosphate precursor of lipid A.</text>
</comment>
<evidence type="ECO:0000256" key="4">
    <source>
        <dbReference type="ARBA" id="ARBA00022679"/>
    </source>
</evidence>
<keyword evidence="9" id="KW-0448">Lipopolysaccharide biosynthesis</keyword>
<evidence type="ECO:0000256" key="3">
    <source>
        <dbReference type="ARBA" id="ARBA00019077"/>
    </source>
</evidence>
<dbReference type="GO" id="GO:0005886">
    <property type="term" value="C:plasma membrane"/>
    <property type="evidence" value="ECO:0007669"/>
    <property type="project" value="UniProtKB-SubCell"/>
</dbReference>
<evidence type="ECO:0000256" key="8">
    <source>
        <dbReference type="PIRSR" id="PIRSR639901-2"/>
    </source>
</evidence>
<dbReference type="InterPro" id="IPR038107">
    <property type="entry name" value="Glycos_transf_N_sf"/>
</dbReference>
<comment type="catalytic activity">
    <reaction evidence="6 9">
        <text>lipid IVA (E. coli) + CMP-3-deoxy-beta-D-manno-octulosonate = alpha-Kdo-(2-&gt;6)-lipid IVA (E. coli) + CMP + H(+)</text>
        <dbReference type="Rhea" id="RHEA:28066"/>
        <dbReference type="ChEBI" id="CHEBI:15378"/>
        <dbReference type="ChEBI" id="CHEBI:58603"/>
        <dbReference type="ChEBI" id="CHEBI:60364"/>
        <dbReference type="ChEBI" id="CHEBI:60377"/>
        <dbReference type="ChEBI" id="CHEBI:85987"/>
        <dbReference type="EC" id="2.4.99.12"/>
    </reaction>
</comment>
<sequence>MPLLYNCLLNLLAPFALLRLLIKSRRNPEYRRHIGERFAYLLPPTKPASLWIHAVSVGEFLAIAPLLETLLTRHTDLNLWISCTTPTGRAQIATFATGYPQRIQYSYLPYDSRGNIRRFLAHVKPRGVVLMETEIWFNLLRQCQAQNIPTLLINARLSAKSLRGYYRFARRLLRRVLPQLRINAQNRSDAKRFRFLCRDSRISITPSLKFAAPVTEILPLQDFLPPNPQAPLWIAASTHEGEEKHILAAYKNLLHHLPQLRLCIAPRHPERRDSICKLIEKSGFTPLLRSQGATLSSNTHGIALLDTLGELGAAMSCASVAFIGGSLIARGGHNPLEAVHAGIPLCFGKSMFNFQDIAEQLRKENFVRQCDADTLPDAVQALLDYHAQAGRQDIIAYSRRHSGDILDRHYAFIAQQIALDVSTHRATHKASLCVLP</sequence>